<dbReference type="GO" id="GO:0008170">
    <property type="term" value="F:N-methyltransferase activity"/>
    <property type="evidence" value="ECO:0007669"/>
    <property type="project" value="UniProtKB-ARBA"/>
</dbReference>
<keyword evidence="7" id="KW-0804">Transcription</keyword>
<dbReference type="GO" id="GO:0010468">
    <property type="term" value="P:regulation of gene expression"/>
    <property type="evidence" value="ECO:0007669"/>
    <property type="project" value="TreeGrafter"/>
</dbReference>
<dbReference type="SMART" id="SM00355">
    <property type="entry name" value="ZnF_C2H2"/>
    <property type="match status" value="7"/>
</dbReference>
<feature type="domain" description="C2H2-type" evidence="11">
    <location>
        <begin position="362"/>
        <end position="390"/>
    </location>
</feature>
<evidence type="ECO:0000256" key="2">
    <source>
        <dbReference type="ARBA" id="ARBA00022723"/>
    </source>
</evidence>
<evidence type="ECO:0000256" key="7">
    <source>
        <dbReference type="ARBA" id="ARBA00023163"/>
    </source>
</evidence>
<feature type="domain" description="C2H2-type" evidence="11">
    <location>
        <begin position="420"/>
        <end position="448"/>
    </location>
</feature>
<feature type="domain" description="C2H2-type" evidence="11">
    <location>
        <begin position="449"/>
        <end position="477"/>
    </location>
</feature>
<evidence type="ECO:0000313" key="13">
    <source>
        <dbReference type="EMBL" id="CDW36147.1"/>
    </source>
</evidence>
<evidence type="ECO:0000256" key="8">
    <source>
        <dbReference type="ARBA" id="ARBA00023242"/>
    </source>
</evidence>
<keyword evidence="2" id="KW-0479">Metal-binding</keyword>
<evidence type="ECO:0000256" key="9">
    <source>
        <dbReference type="PROSITE-ProRule" id="PRU00042"/>
    </source>
</evidence>
<accession>A0A0K2UDV6</accession>
<evidence type="ECO:0000259" key="11">
    <source>
        <dbReference type="PROSITE" id="PS50157"/>
    </source>
</evidence>
<dbReference type="Pfam" id="PF21549">
    <property type="entry name" value="PRDM2_PR"/>
    <property type="match status" value="1"/>
</dbReference>
<feature type="domain" description="C2H2-type" evidence="11">
    <location>
        <begin position="391"/>
        <end position="419"/>
    </location>
</feature>
<dbReference type="InterPro" id="IPR001214">
    <property type="entry name" value="SET_dom"/>
</dbReference>
<dbReference type="Gene3D" id="3.30.160.60">
    <property type="entry name" value="Classic Zinc Finger"/>
    <property type="match status" value="6"/>
</dbReference>
<dbReference type="InterPro" id="IPR050331">
    <property type="entry name" value="Zinc_finger"/>
</dbReference>
<dbReference type="SUPFAM" id="SSF82199">
    <property type="entry name" value="SET domain"/>
    <property type="match status" value="1"/>
</dbReference>
<dbReference type="AlphaFoldDB" id="A0A0K2UDV6"/>
<dbReference type="PANTHER" id="PTHR16515:SF49">
    <property type="entry name" value="GASTRULA ZINC FINGER PROTEIN XLCGF49.1-LIKE-RELATED"/>
    <property type="match status" value="1"/>
</dbReference>
<evidence type="ECO:0000256" key="1">
    <source>
        <dbReference type="ARBA" id="ARBA00004123"/>
    </source>
</evidence>
<reference evidence="13" key="1">
    <citation type="submission" date="2014-05" db="EMBL/GenBank/DDBJ databases">
        <authorList>
            <person name="Chronopoulou M."/>
        </authorList>
    </citation>
    <scope>NUCLEOTIDE SEQUENCE</scope>
    <source>
        <tissue evidence="13">Whole organism</tissue>
    </source>
</reference>
<dbReference type="OrthoDB" id="9439903at2759"/>
<feature type="domain" description="SET" evidence="12">
    <location>
        <begin position="120"/>
        <end position="243"/>
    </location>
</feature>
<keyword evidence="4 9" id="KW-0863">Zinc-finger</keyword>
<evidence type="ECO:0000259" key="12">
    <source>
        <dbReference type="PROSITE" id="PS50280"/>
    </source>
</evidence>
<dbReference type="GO" id="GO:0008270">
    <property type="term" value="F:zinc ion binding"/>
    <property type="evidence" value="ECO:0007669"/>
    <property type="project" value="UniProtKB-KW"/>
</dbReference>
<evidence type="ECO:0000256" key="6">
    <source>
        <dbReference type="ARBA" id="ARBA00023015"/>
    </source>
</evidence>
<evidence type="ECO:0000256" key="10">
    <source>
        <dbReference type="SAM" id="MobiDB-lite"/>
    </source>
</evidence>
<evidence type="ECO:0000256" key="3">
    <source>
        <dbReference type="ARBA" id="ARBA00022737"/>
    </source>
</evidence>
<organism evidence="13">
    <name type="scientific">Lepeophtheirus salmonis</name>
    <name type="common">Salmon louse</name>
    <name type="synonym">Caligus salmonis</name>
    <dbReference type="NCBI Taxonomy" id="72036"/>
    <lineage>
        <taxon>Eukaryota</taxon>
        <taxon>Metazoa</taxon>
        <taxon>Ecdysozoa</taxon>
        <taxon>Arthropoda</taxon>
        <taxon>Crustacea</taxon>
        <taxon>Multicrustacea</taxon>
        <taxon>Hexanauplia</taxon>
        <taxon>Copepoda</taxon>
        <taxon>Siphonostomatoida</taxon>
        <taxon>Caligidae</taxon>
        <taxon>Lepeophtheirus</taxon>
    </lineage>
</organism>
<dbReference type="SUPFAM" id="SSF57667">
    <property type="entry name" value="beta-beta-alpha zinc fingers"/>
    <property type="match status" value="4"/>
</dbReference>
<keyword evidence="3" id="KW-0677">Repeat</keyword>
<dbReference type="GO" id="GO:0008757">
    <property type="term" value="F:S-adenosylmethionine-dependent methyltransferase activity"/>
    <property type="evidence" value="ECO:0007669"/>
    <property type="project" value="UniProtKB-ARBA"/>
</dbReference>
<dbReference type="InterPro" id="IPR036236">
    <property type="entry name" value="Znf_C2H2_sf"/>
</dbReference>
<dbReference type="GO" id="GO:0005634">
    <property type="term" value="C:nucleus"/>
    <property type="evidence" value="ECO:0007669"/>
    <property type="project" value="UniProtKB-SubCell"/>
</dbReference>
<dbReference type="Pfam" id="PF13909">
    <property type="entry name" value="zf-H2C2_5"/>
    <property type="match status" value="1"/>
</dbReference>
<evidence type="ECO:0000256" key="4">
    <source>
        <dbReference type="ARBA" id="ARBA00022771"/>
    </source>
</evidence>
<dbReference type="PROSITE" id="PS50280">
    <property type="entry name" value="SET"/>
    <property type="match status" value="1"/>
</dbReference>
<keyword evidence="6" id="KW-0805">Transcription regulation</keyword>
<comment type="subcellular location">
    <subcellularLocation>
        <location evidence="1">Nucleus</location>
    </subcellularLocation>
</comment>
<keyword evidence="5" id="KW-0862">Zinc</keyword>
<protein>
    <submittedName>
        <fullName evidence="13">Uncharacterized protein</fullName>
    </submittedName>
</protein>
<feature type="region of interest" description="Disordered" evidence="10">
    <location>
        <begin position="47"/>
        <end position="66"/>
    </location>
</feature>
<sequence length="502" mass="57972">MALEQRLTDYEQFRQENVIRNNEKLIELGLKSRNQVTNKLTIKKRRNSLNKDPCSGGPRRSSRPKKQIVDLSNTYGAAPEDHFLCSFNNMSIIYTDCEDCNDYFINGCLAHPLLIMDGSNLVCVSKSRIENAGRGVFNVSKQTFEKNTLFGPYLGSFYTMEEYTAKDMESGYAWEILDSDLKSVIGFVDPGLNPNPQTNWLAMVNTAPNIYEQNLTPVQYKGSIYYQVNKAIPPHRELLTYYGDDYTSTIGITQDIYNPRIMGFKCPSCNISFSKNEYLSIHFERVHKVLESTTSHQVKSKRHKKLEFKDTTTDSGLNLIPTYHQESHSNIKEYFCELCRKCFSYGSYIYHMESIHDKTNKHQCSVCWSYFYSNSSLEHHIKAVHEKIKKFKCSYCSSSFTRSGNLKRHIEGVHEKIKKFKCSYCSSSFLHSGNLKRHIEGVHEKIKKFKCSYCSSSFTQSGHLKMHIEGVHEKIKKFKCSYCSSSFTRSGHLKRHIEGVHK</sequence>
<dbReference type="PROSITE" id="PS00028">
    <property type="entry name" value="ZINC_FINGER_C2H2_1"/>
    <property type="match status" value="6"/>
</dbReference>
<feature type="domain" description="C2H2-type" evidence="11">
    <location>
        <begin position="478"/>
        <end position="502"/>
    </location>
</feature>
<dbReference type="PROSITE" id="PS50157">
    <property type="entry name" value="ZINC_FINGER_C2H2_2"/>
    <property type="match status" value="6"/>
</dbReference>
<dbReference type="Gene3D" id="2.170.270.10">
    <property type="entry name" value="SET domain"/>
    <property type="match status" value="1"/>
</dbReference>
<name>A0A0K2UDV6_LEPSM</name>
<evidence type="ECO:0000256" key="5">
    <source>
        <dbReference type="ARBA" id="ARBA00022833"/>
    </source>
</evidence>
<dbReference type="PANTHER" id="PTHR16515">
    <property type="entry name" value="PR DOMAIN ZINC FINGER PROTEIN"/>
    <property type="match status" value="1"/>
</dbReference>
<dbReference type="InterPro" id="IPR013087">
    <property type="entry name" value="Znf_C2H2_type"/>
</dbReference>
<proteinExistence type="predicted"/>
<dbReference type="GO" id="GO:0008276">
    <property type="term" value="F:protein methyltransferase activity"/>
    <property type="evidence" value="ECO:0007669"/>
    <property type="project" value="UniProtKB-ARBA"/>
</dbReference>
<feature type="domain" description="C2H2-type" evidence="11">
    <location>
        <begin position="264"/>
        <end position="292"/>
    </location>
</feature>
<dbReference type="InterPro" id="IPR046341">
    <property type="entry name" value="SET_dom_sf"/>
</dbReference>
<dbReference type="Pfam" id="PF00096">
    <property type="entry name" value="zf-C2H2"/>
    <property type="match status" value="3"/>
</dbReference>
<keyword evidence="8" id="KW-0539">Nucleus</keyword>
<dbReference type="EMBL" id="HACA01018786">
    <property type="protein sequence ID" value="CDW36147.1"/>
    <property type="molecule type" value="Transcribed_RNA"/>
</dbReference>